<dbReference type="GO" id="GO:0003700">
    <property type="term" value="F:DNA-binding transcription factor activity"/>
    <property type="evidence" value="ECO:0007669"/>
    <property type="project" value="InterPro"/>
</dbReference>
<dbReference type="Pfam" id="PF01418">
    <property type="entry name" value="HTH_6"/>
    <property type="match status" value="1"/>
</dbReference>
<dbReference type="GeneID" id="98915939"/>
<dbReference type="InterPro" id="IPR000281">
    <property type="entry name" value="HTH_RpiR"/>
</dbReference>
<name>A0A4R3YYF5_9FIRM</name>
<dbReference type="EMBL" id="SMCQ01000016">
    <property type="protein sequence ID" value="TCV96524.1"/>
    <property type="molecule type" value="Genomic_DNA"/>
</dbReference>
<dbReference type="InterPro" id="IPR001347">
    <property type="entry name" value="SIS_dom"/>
</dbReference>
<keyword evidence="7" id="KW-1185">Reference proteome</keyword>
<dbReference type="InterPro" id="IPR035472">
    <property type="entry name" value="RpiR-like_SIS"/>
</dbReference>
<dbReference type="InterPro" id="IPR046348">
    <property type="entry name" value="SIS_dom_sf"/>
</dbReference>
<evidence type="ECO:0000256" key="3">
    <source>
        <dbReference type="ARBA" id="ARBA00023163"/>
    </source>
</evidence>
<dbReference type="InterPro" id="IPR047640">
    <property type="entry name" value="RpiR-like"/>
</dbReference>
<dbReference type="InterPro" id="IPR009057">
    <property type="entry name" value="Homeodomain-like_sf"/>
</dbReference>
<dbReference type="Gene3D" id="1.10.10.10">
    <property type="entry name" value="Winged helix-like DNA-binding domain superfamily/Winged helix DNA-binding domain"/>
    <property type="match status" value="1"/>
</dbReference>
<dbReference type="CDD" id="cd05013">
    <property type="entry name" value="SIS_RpiR"/>
    <property type="match status" value="1"/>
</dbReference>
<dbReference type="Proteomes" id="UP000295515">
    <property type="component" value="Unassembled WGS sequence"/>
</dbReference>
<dbReference type="Gene3D" id="3.40.50.10490">
    <property type="entry name" value="Glucose-6-phosphate isomerase like protein, domain 1"/>
    <property type="match status" value="1"/>
</dbReference>
<proteinExistence type="predicted"/>
<dbReference type="SUPFAM" id="SSF46689">
    <property type="entry name" value="Homeodomain-like"/>
    <property type="match status" value="1"/>
</dbReference>
<evidence type="ECO:0000256" key="2">
    <source>
        <dbReference type="ARBA" id="ARBA00023125"/>
    </source>
</evidence>
<dbReference type="RefSeq" id="WP_066448096.1">
    <property type="nucleotide sequence ID" value="NZ_JADMQS010000056.1"/>
</dbReference>
<dbReference type="AlphaFoldDB" id="A0A4R3YYF5"/>
<dbReference type="GO" id="GO:0003677">
    <property type="term" value="F:DNA binding"/>
    <property type="evidence" value="ECO:0007669"/>
    <property type="project" value="UniProtKB-KW"/>
</dbReference>
<evidence type="ECO:0000313" key="6">
    <source>
        <dbReference type="EMBL" id="TCV96524.1"/>
    </source>
</evidence>
<accession>A0A4R3YYF5</accession>
<evidence type="ECO:0000313" key="7">
    <source>
        <dbReference type="Proteomes" id="UP000295515"/>
    </source>
</evidence>
<evidence type="ECO:0000259" key="5">
    <source>
        <dbReference type="PROSITE" id="PS51464"/>
    </source>
</evidence>
<keyword evidence="1" id="KW-0805">Transcription regulation</keyword>
<dbReference type="SUPFAM" id="SSF53697">
    <property type="entry name" value="SIS domain"/>
    <property type="match status" value="1"/>
</dbReference>
<dbReference type="PROSITE" id="PS51071">
    <property type="entry name" value="HTH_RPIR"/>
    <property type="match status" value="1"/>
</dbReference>
<dbReference type="Pfam" id="PF01380">
    <property type="entry name" value="SIS"/>
    <property type="match status" value="1"/>
</dbReference>
<feature type="domain" description="SIS" evidence="5">
    <location>
        <begin position="123"/>
        <end position="261"/>
    </location>
</feature>
<organism evidence="6 7">
    <name type="scientific">Longibaculum muris</name>
    <dbReference type="NCBI Taxonomy" id="1796628"/>
    <lineage>
        <taxon>Bacteria</taxon>
        <taxon>Bacillati</taxon>
        <taxon>Bacillota</taxon>
        <taxon>Erysipelotrichia</taxon>
        <taxon>Erysipelotrichales</taxon>
        <taxon>Coprobacillaceae</taxon>
        <taxon>Longibaculum</taxon>
    </lineage>
</organism>
<comment type="caution">
    <text evidence="6">The sequence shown here is derived from an EMBL/GenBank/DDBJ whole genome shotgun (WGS) entry which is preliminary data.</text>
</comment>
<protein>
    <submittedName>
        <fullName evidence="6">RpiR family transcriptional regulator</fullName>
    </submittedName>
</protein>
<reference evidence="6 7" key="1">
    <citation type="submission" date="2019-03" db="EMBL/GenBank/DDBJ databases">
        <title>Genomic Encyclopedia of Type Strains, Phase IV (KMG-IV): sequencing the most valuable type-strain genomes for metagenomic binning, comparative biology and taxonomic classification.</title>
        <authorList>
            <person name="Goeker M."/>
        </authorList>
    </citation>
    <scope>NUCLEOTIDE SEQUENCE [LARGE SCALE GENOMIC DNA]</scope>
    <source>
        <strain evidence="6 7">DSM 29487</strain>
    </source>
</reference>
<sequence>MIIEKLLDEKNLTESEKQIAHYLLEKSHYINQLTCEELGKVSFTSQSSVSRLCKKLGFITFREFLTSLMIERNEYFKTLNFTTPLTSHLYSSYEDTQTTISSLYFETMVNTNLLLDKNKVIRICNRIMSASSIHVYGIGSSNTIAQQMAFHLQSLGLNCSYQNGFNIDYIDKLDIKNNVSILISLTPFNKSMIRIAEILSNHHTYTVSITSKDDNSLVDICSDSLVFSTNKDHEVNPIDKVFASEYIIDLIYALILSRNVS</sequence>
<dbReference type="PANTHER" id="PTHR30514">
    <property type="entry name" value="GLUCOKINASE"/>
    <property type="match status" value="1"/>
</dbReference>
<evidence type="ECO:0000256" key="1">
    <source>
        <dbReference type="ARBA" id="ARBA00023015"/>
    </source>
</evidence>
<dbReference type="GO" id="GO:1901135">
    <property type="term" value="P:carbohydrate derivative metabolic process"/>
    <property type="evidence" value="ECO:0007669"/>
    <property type="project" value="InterPro"/>
</dbReference>
<keyword evidence="2" id="KW-0238">DNA-binding</keyword>
<keyword evidence="3" id="KW-0804">Transcription</keyword>
<gene>
    <name evidence="6" type="ORF">EDD60_11620</name>
</gene>
<dbReference type="PROSITE" id="PS51464">
    <property type="entry name" value="SIS"/>
    <property type="match status" value="1"/>
</dbReference>
<dbReference type="InterPro" id="IPR036388">
    <property type="entry name" value="WH-like_DNA-bd_sf"/>
</dbReference>
<dbReference type="PANTHER" id="PTHR30514:SF10">
    <property type="entry name" value="MURR_RPIR FAMILY TRANSCRIPTIONAL REGULATOR"/>
    <property type="match status" value="1"/>
</dbReference>
<dbReference type="GO" id="GO:0097367">
    <property type="term" value="F:carbohydrate derivative binding"/>
    <property type="evidence" value="ECO:0007669"/>
    <property type="project" value="InterPro"/>
</dbReference>
<evidence type="ECO:0000259" key="4">
    <source>
        <dbReference type="PROSITE" id="PS51071"/>
    </source>
</evidence>
<feature type="domain" description="HTH rpiR-type" evidence="4">
    <location>
        <begin position="1"/>
        <end position="75"/>
    </location>
</feature>